<dbReference type="EMBL" id="FAXN01000015">
    <property type="protein sequence ID" value="CUV65075.1"/>
    <property type="molecule type" value="Genomic_DNA"/>
</dbReference>
<evidence type="ECO:0000256" key="1">
    <source>
        <dbReference type="ARBA" id="ARBA00000830"/>
    </source>
</evidence>
<dbReference type="GO" id="GO:0008967">
    <property type="term" value="F:phosphoglycolate phosphatase activity"/>
    <property type="evidence" value="ECO:0007669"/>
    <property type="project" value="UniProtKB-EC"/>
</dbReference>
<dbReference type="PANTHER" id="PTHR43434">
    <property type="entry name" value="PHOSPHOGLYCOLATE PHOSPHATASE"/>
    <property type="match status" value="1"/>
</dbReference>
<dbReference type="NCBIfam" id="TIGR01549">
    <property type="entry name" value="HAD-SF-IA-v1"/>
    <property type="match status" value="1"/>
</dbReference>
<comment type="similarity">
    <text evidence="3">Belongs to the HAD-like hydrolase superfamily. CbbY/CbbZ/Gph/YieH family.</text>
</comment>
<dbReference type="InterPro" id="IPR041492">
    <property type="entry name" value="HAD_2"/>
</dbReference>
<dbReference type="PANTHER" id="PTHR43434:SF1">
    <property type="entry name" value="PHOSPHOGLYCOLATE PHOSPHATASE"/>
    <property type="match status" value="1"/>
</dbReference>
<reference evidence="5" key="1">
    <citation type="submission" date="2015-11" db="EMBL/GenBank/DDBJ databases">
        <authorList>
            <person name="Zhang Y."/>
            <person name="Guo Z."/>
        </authorList>
    </citation>
    <scope>NUCLEOTIDE SEQUENCE</scope>
    <source>
        <strain evidence="5">BN30871</strain>
    </source>
</reference>
<dbReference type="InterPro" id="IPR023214">
    <property type="entry name" value="HAD_sf"/>
</dbReference>
<dbReference type="EC" id="3.1.3.18" evidence="4"/>
<sequence>MNKVILFDLDGTLIDSTEAILESFGVAFKSFGVNIPNNHEIKSHIGHPLDIMFSNLGIEKQDVDHFVAKYKDHYKDISKEKTFLLPNAKKAIELASRHARLGVVTTKTGLFSKILLEHLGIMDFFEVLIGREDVINPKPHAEPIEKAISFFDNINKDNCFMIGDTCMDIKSAKNAMINGIGITSGYATIGQLRECGDNIFCDVLEAVENIVKKK</sequence>
<dbReference type="GO" id="GO:0005829">
    <property type="term" value="C:cytosol"/>
    <property type="evidence" value="ECO:0007669"/>
    <property type="project" value="TreeGrafter"/>
</dbReference>
<keyword evidence="5" id="KW-0378">Hydrolase</keyword>
<evidence type="ECO:0000256" key="3">
    <source>
        <dbReference type="ARBA" id="ARBA00006171"/>
    </source>
</evidence>
<dbReference type="Pfam" id="PF13419">
    <property type="entry name" value="HAD_2"/>
    <property type="match status" value="1"/>
</dbReference>
<name>A0A0S4XL95_9BACT</name>
<dbReference type="SFLD" id="SFLDG01129">
    <property type="entry name" value="C1.5:_HAD__Beta-PGM__Phosphata"/>
    <property type="match status" value="1"/>
</dbReference>
<evidence type="ECO:0000256" key="2">
    <source>
        <dbReference type="ARBA" id="ARBA00004818"/>
    </source>
</evidence>
<dbReference type="InterPro" id="IPR006439">
    <property type="entry name" value="HAD-SF_hydro_IA"/>
</dbReference>
<dbReference type="InterPro" id="IPR036412">
    <property type="entry name" value="HAD-like_sf"/>
</dbReference>
<proteinExistence type="inferred from homology"/>
<evidence type="ECO:0000256" key="4">
    <source>
        <dbReference type="ARBA" id="ARBA00013078"/>
    </source>
</evidence>
<dbReference type="SFLD" id="SFLDS00003">
    <property type="entry name" value="Haloacid_Dehalogenase"/>
    <property type="match status" value="1"/>
</dbReference>
<dbReference type="InterPro" id="IPR023198">
    <property type="entry name" value="PGP-like_dom2"/>
</dbReference>
<dbReference type="SUPFAM" id="SSF56784">
    <property type="entry name" value="HAD-like"/>
    <property type="match status" value="1"/>
</dbReference>
<comment type="pathway">
    <text evidence="2">Organic acid metabolism; glycolate biosynthesis; glycolate from 2-phosphoglycolate: step 1/1.</text>
</comment>
<dbReference type="AlphaFoldDB" id="A0A0S4XL95"/>
<gene>
    <name evidence="5" type="primary">ppax</name>
    <name evidence="5" type="ORF">BN3087_170028</name>
</gene>
<dbReference type="Gene3D" id="1.10.150.240">
    <property type="entry name" value="Putative phosphatase, domain 2"/>
    <property type="match status" value="1"/>
</dbReference>
<evidence type="ECO:0000313" key="5">
    <source>
        <dbReference type="EMBL" id="CUV65075.1"/>
    </source>
</evidence>
<dbReference type="GO" id="GO:0006281">
    <property type="term" value="P:DNA repair"/>
    <property type="evidence" value="ECO:0007669"/>
    <property type="project" value="TreeGrafter"/>
</dbReference>
<dbReference type="Gene3D" id="3.40.50.1000">
    <property type="entry name" value="HAD superfamily/HAD-like"/>
    <property type="match status" value="1"/>
</dbReference>
<dbReference type="InterPro" id="IPR050155">
    <property type="entry name" value="HAD-like_hydrolase_sf"/>
</dbReference>
<comment type="catalytic activity">
    <reaction evidence="1">
        <text>2-phosphoglycolate + H2O = glycolate + phosphate</text>
        <dbReference type="Rhea" id="RHEA:14369"/>
        <dbReference type="ChEBI" id="CHEBI:15377"/>
        <dbReference type="ChEBI" id="CHEBI:29805"/>
        <dbReference type="ChEBI" id="CHEBI:43474"/>
        <dbReference type="ChEBI" id="CHEBI:58033"/>
        <dbReference type="EC" id="3.1.3.18"/>
    </reaction>
</comment>
<protein>
    <recommendedName>
        <fullName evidence="4">phosphoglycolate phosphatase</fullName>
        <ecNumber evidence="4">3.1.3.18</ecNumber>
    </recommendedName>
</protein>
<organism evidence="5">
    <name type="scientific">Sulfurovum sp. enrichment culture clone C5</name>
    <dbReference type="NCBI Taxonomy" id="497650"/>
    <lineage>
        <taxon>Bacteria</taxon>
        <taxon>Pseudomonadati</taxon>
        <taxon>Campylobacterota</taxon>
        <taxon>Epsilonproteobacteria</taxon>
        <taxon>Campylobacterales</taxon>
        <taxon>Sulfurovaceae</taxon>
        <taxon>Sulfurovum</taxon>
        <taxon>environmental samples</taxon>
    </lineage>
</organism>
<accession>A0A0S4XL95</accession>